<dbReference type="OrthoDB" id="10028217at2759"/>
<name>A0A814B0F1_ADIRI</name>
<gene>
    <name evidence="2" type="ORF">EDS130_LOCUS10723</name>
</gene>
<protein>
    <submittedName>
        <fullName evidence="2">Uncharacterized protein</fullName>
    </submittedName>
</protein>
<feature type="transmembrane region" description="Helical" evidence="1">
    <location>
        <begin position="6"/>
        <end position="26"/>
    </location>
</feature>
<dbReference type="EMBL" id="CAJNOJ010000038">
    <property type="protein sequence ID" value="CAF0920195.1"/>
    <property type="molecule type" value="Genomic_DNA"/>
</dbReference>
<keyword evidence="1" id="KW-0472">Membrane</keyword>
<sequence length="316" mass="36782">MDILFIILIDIVSFTTISSLSCITLYDQKYIKKDDANADDIKKHLDRYNVSKVNGTGRCIVLMRITSDSSRLLLEFNGLISYAYVAHGQINFQTIISMNNKRKTNAENYLLYSCSQPDGCEKQFIYKNIDWFSMEYFEKVQQTVRSLFSESFDFDIKCFNKNNTAKKCSNKVCVYSYPTKENHSTRMCAPQPGLPHYLEINSKINTINKTEYRSFQLRCNGNKCNSEENTLELQRILHEYYDLSPLQNNPIYTNISIDAMKTTTKSSTRRTKSTKITPSIDKFMKNSMSRRETINLVLRLFLLSLYYNLQIMSIIT</sequence>
<evidence type="ECO:0000256" key="1">
    <source>
        <dbReference type="SAM" id="Phobius"/>
    </source>
</evidence>
<accession>A0A814B0F1</accession>
<dbReference type="AlphaFoldDB" id="A0A814B0F1"/>
<comment type="caution">
    <text evidence="2">The sequence shown here is derived from an EMBL/GenBank/DDBJ whole genome shotgun (WGS) entry which is preliminary data.</text>
</comment>
<evidence type="ECO:0000313" key="3">
    <source>
        <dbReference type="Proteomes" id="UP000663852"/>
    </source>
</evidence>
<evidence type="ECO:0000313" key="2">
    <source>
        <dbReference type="EMBL" id="CAF0920195.1"/>
    </source>
</evidence>
<feature type="transmembrane region" description="Helical" evidence="1">
    <location>
        <begin position="296"/>
        <end position="315"/>
    </location>
</feature>
<organism evidence="2 3">
    <name type="scientific">Adineta ricciae</name>
    <name type="common">Rotifer</name>
    <dbReference type="NCBI Taxonomy" id="249248"/>
    <lineage>
        <taxon>Eukaryota</taxon>
        <taxon>Metazoa</taxon>
        <taxon>Spiralia</taxon>
        <taxon>Gnathifera</taxon>
        <taxon>Rotifera</taxon>
        <taxon>Eurotatoria</taxon>
        <taxon>Bdelloidea</taxon>
        <taxon>Adinetida</taxon>
        <taxon>Adinetidae</taxon>
        <taxon>Adineta</taxon>
    </lineage>
</organism>
<reference evidence="2" key="1">
    <citation type="submission" date="2021-02" db="EMBL/GenBank/DDBJ databases">
        <authorList>
            <person name="Nowell W R."/>
        </authorList>
    </citation>
    <scope>NUCLEOTIDE SEQUENCE</scope>
</reference>
<proteinExistence type="predicted"/>
<dbReference type="Proteomes" id="UP000663852">
    <property type="component" value="Unassembled WGS sequence"/>
</dbReference>
<keyword evidence="1" id="KW-0812">Transmembrane</keyword>
<keyword evidence="1" id="KW-1133">Transmembrane helix</keyword>